<name>A0ACC3T5M2_LIPKO</name>
<comment type="caution">
    <text evidence="1">The sequence shown here is derived from an EMBL/GenBank/DDBJ whole genome shotgun (WGS) entry which is preliminary data.</text>
</comment>
<keyword evidence="2" id="KW-1185">Reference proteome</keyword>
<reference evidence="2" key="1">
    <citation type="journal article" date="2024" name="Front. Bioeng. Biotechnol.">
        <title>Genome-scale model development and genomic sequencing of the oleaginous clade Lipomyces.</title>
        <authorList>
            <person name="Czajka J.J."/>
            <person name="Han Y."/>
            <person name="Kim J."/>
            <person name="Mondo S.J."/>
            <person name="Hofstad B.A."/>
            <person name="Robles A."/>
            <person name="Haridas S."/>
            <person name="Riley R."/>
            <person name="LaButti K."/>
            <person name="Pangilinan J."/>
            <person name="Andreopoulos W."/>
            <person name="Lipzen A."/>
            <person name="Yan J."/>
            <person name="Wang M."/>
            <person name="Ng V."/>
            <person name="Grigoriev I.V."/>
            <person name="Spatafora J.W."/>
            <person name="Magnuson J.K."/>
            <person name="Baker S.E."/>
            <person name="Pomraning K.R."/>
        </authorList>
    </citation>
    <scope>NUCLEOTIDE SEQUENCE [LARGE SCALE GENOMIC DNA]</scope>
    <source>
        <strain evidence="2">CBS 7786</strain>
    </source>
</reference>
<dbReference type="Proteomes" id="UP001433508">
    <property type="component" value="Unassembled WGS sequence"/>
</dbReference>
<dbReference type="EMBL" id="MU971348">
    <property type="protein sequence ID" value="KAK9239251.1"/>
    <property type="molecule type" value="Genomic_DNA"/>
</dbReference>
<organism evidence="1 2">
    <name type="scientific">Lipomyces kononenkoae</name>
    <name type="common">Yeast</name>
    <dbReference type="NCBI Taxonomy" id="34357"/>
    <lineage>
        <taxon>Eukaryota</taxon>
        <taxon>Fungi</taxon>
        <taxon>Dikarya</taxon>
        <taxon>Ascomycota</taxon>
        <taxon>Saccharomycotina</taxon>
        <taxon>Lipomycetes</taxon>
        <taxon>Lipomycetales</taxon>
        <taxon>Lipomycetaceae</taxon>
        <taxon>Lipomyces</taxon>
    </lineage>
</organism>
<accession>A0ACC3T5M2</accession>
<gene>
    <name evidence="1" type="ORF">V1525DRAFT_398960</name>
</gene>
<evidence type="ECO:0000313" key="1">
    <source>
        <dbReference type="EMBL" id="KAK9239251.1"/>
    </source>
</evidence>
<protein>
    <submittedName>
        <fullName evidence="1">Rrp15p-domain-containing protein</fullName>
    </submittedName>
</protein>
<sequence length="281" mass="30943">MPGPTTLDGKKRKSYRVSPAKQKGPRSSTASSNVRSKKTLPQAEDNSHSNKKRKIVEDDASSNDEDYGSFDELSENELSENELLAQSDSNSDGFSGSDSNDDGDFVGDNGEEGTAKGDGEHSVDDAQGDDEEDEESASDGDEEIEDINNAALEKRTKKKKRTDPEAFSSAMTAILSSHLKAHDRKDPVLVRSKKTAKAIEESKLEAKARRELRLEKKGFLDRERIKDVITGVREGDEPNPDAVRKTTERERMLKKTAKRGVVKLFNTVIEAQKKATDALSV</sequence>
<evidence type="ECO:0000313" key="2">
    <source>
        <dbReference type="Proteomes" id="UP001433508"/>
    </source>
</evidence>
<proteinExistence type="predicted"/>